<dbReference type="AlphaFoldDB" id="A0A5R8Z7I3"/>
<keyword evidence="1" id="KW-1133">Transmembrane helix</keyword>
<keyword evidence="3" id="KW-1185">Reference proteome</keyword>
<name>A0A5R8Z7I3_9PSED</name>
<dbReference type="RefSeq" id="WP_138219195.1">
    <property type="nucleotide sequence ID" value="NZ_VAUO01000003.1"/>
</dbReference>
<dbReference type="OrthoDB" id="8750132at2"/>
<evidence type="ECO:0008006" key="4">
    <source>
        <dbReference type="Google" id="ProtNLM"/>
    </source>
</evidence>
<proteinExistence type="predicted"/>
<comment type="caution">
    <text evidence="2">The sequence shown here is derived from an EMBL/GenBank/DDBJ whole genome shotgun (WGS) entry which is preliminary data.</text>
</comment>
<gene>
    <name evidence="2" type="ORF">FEM01_09565</name>
</gene>
<evidence type="ECO:0000313" key="3">
    <source>
        <dbReference type="Proteomes" id="UP000309819"/>
    </source>
</evidence>
<feature type="transmembrane region" description="Helical" evidence="1">
    <location>
        <begin position="118"/>
        <end position="141"/>
    </location>
</feature>
<reference evidence="2 3" key="1">
    <citation type="submission" date="2019-05" db="EMBL/GenBank/DDBJ databases">
        <title>Pseudomonas sp. SC006 isolated from lettuce that can produce HBGAs.</title>
        <authorList>
            <person name="Wang D."/>
            <person name="Liao N."/>
            <person name="Liu D."/>
            <person name="Zhang Z."/>
            <person name="Zou S."/>
        </authorList>
    </citation>
    <scope>NUCLEOTIDE SEQUENCE [LARGE SCALE GENOMIC DNA]</scope>
    <source>
        <strain evidence="2 3">SC006</strain>
    </source>
</reference>
<dbReference type="Proteomes" id="UP000309819">
    <property type="component" value="Unassembled WGS sequence"/>
</dbReference>
<keyword evidence="1" id="KW-0472">Membrane</keyword>
<dbReference type="EMBL" id="VAUO01000003">
    <property type="protein sequence ID" value="TLP61733.1"/>
    <property type="molecule type" value="Genomic_DNA"/>
</dbReference>
<feature type="transmembrane region" description="Helical" evidence="1">
    <location>
        <begin position="20"/>
        <end position="42"/>
    </location>
</feature>
<evidence type="ECO:0000313" key="2">
    <source>
        <dbReference type="EMBL" id="TLP61733.1"/>
    </source>
</evidence>
<protein>
    <recommendedName>
        <fullName evidence="4">MFS transporter permease</fullName>
    </recommendedName>
</protein>
<feature type="transmembrane region" description="Helical" evidence="1">
    <location>
        <begin position="165"/>
        <end position="188"/>
    </location>
</feature>
<sequence length="195" mass="22914">MEAPSMSNDPTHTQYRPPSFFIVAPKKLAVLTFFTFGLYWFFCFHRHWVHQRRARRDKTWPLMRALWQILYFYPLMRRIEQSLRSSGQRCRWSSLGLFMLYLFSVVPLLLLDEKTLELLPVITILLIFSSLALLTWVVVWIQRAVNLIEGDEAGSGNARMSWANWLWMAPGFVFWGIGTLALVLTLLLEPLIGYR</sequence>
<feature type="transmembrane region" description="Helical" evidence="1">
    <location>
        <begin position="91"/>
        <end position="111"/>
    </location>
</feature>
<evidence type="ECO:0000256" key="1">
    <source>
        <dbReference type="SAM" id="Phobius"/>
    </source>
</evidence>
<keyword evidence="1" id="KW-0812">Transmembrane</keyword>
<organism evidence="2 3">
    <name type="scientific">Pseudomonas mosselii</name>
    <dbReference type="NCBI Taxonomy" id="78327"/>
    <lineage>
        <taxon>Bacteria</taxon>
        <taxon>Pseudomonadati</taxon>
        <taxon>Pseudomonadota</taxon>
        <taxon>Gammaproteobacteria</taxon>
        <taxon>Pseudomonadales</taxon>
        <taxon>Pseudomonadaceae</taxon>
        <taxon>Pseudomonas</taxon>
    </lineage>
</organism>
<accession>A0A5R8Z7I3</accession>